<gene>
    <name evidence="2" type="ORF">Rsub_03133</name>
</gene>
<dbReference type="OrthoDB" id="541286at2759"/>
<feature type="region of interest" description="Disordered" evidence="1">
    <location>
        <begin position="59"/>
        <end position="101"/>
    </location>
</feature>
<dbReference type="InParanoid" id="A0A2V0NSE6"/>
<comment type="caution">
    <text evidence="2">The sequence shown here is derived from an EMBL/GenBank/DDBJ whole genome shotgun (WGS) entry which is preliminary data.</text>
</comment>
<evidence type="ECO:0000313" key="2">
    <source>
        <dbReference type="EMBL" id="GBF90561.1"/>
    </source>
</evidence>
<keyword evidence="3" id="KW-1185">Reference proteome</keyword>
<dbReference type="Proteomes" id="UP000247498">
    <property type="component" value="Unassembled WGS sequence"/>
</dbReference>
<feature type="region of interest" description="Disordered" evidence="1">
    <location>
        <begin position="1"/>
        <end position="22"/>
    </location>
</feature>
<sequence>MGVPSDARGAAAPPPPPRAAGPFCQQRFADAVAGWLQCRATPEERARYARYMSLLQDAAAAAEQRERAAGGSGGGSGGGGGSGASTGRSSRRAPRWDSLPDAAAPGALEAAACRARLASAPTAARRGGGAGRLGAPPPRPASAESPGWMHTATVARGGRAASAAPAGGGAAASAAAAAAGDNLRLPLDRLAVAPADAAAAAAAAAEAAASPPLTTSARISARAAAMAAAPPPPKLGAGAITNLTTSMASHGLKDLYPDLWANTLPICRPEAAPNKNFVSDWGEALRQGAGETWAPFLASTYTVANAQVHKPTDEFRVRQQTALASWVARQRTYTDGLLAPRAADAAAALLGALPPGERTELVELLRQLHAVARPESTKPVSHELHCRQHSVEDAEATALLKWQTRIKTMGFPRKVEVKGLRHAPASDPAAAAASAAPDAAAAPAAGEAATGAAAAAAAAAAARGRRTAAALRAARGGGGGGGGRPKAGDLIETLASHCPLKWACSELYPATSSYSASFGTHPGRMHRVVFPEVDCGWGHVDEVRHPPVSAAYPVPLHFTQRRREPGERPSEDDMRTTQRMAFKPRDGDSALRAVAAASRQIEASRAARNRSFIPLSKAGVQALPQWTTTHVAEFGDRPIDLTANRAMAAAVSAMFNGPTISFGRIAGARAQRGGGSKGGGGTAAVVGAVAAAGGAAGGVEVSA</sequence>
<evidence type="ECO:0000313" key="3">
    <source>
        <dbReference type="Proteomes" id="UP000247498"/>
    </source>
</evidence>
<proteinExistence type="predicted"/>
<protein>
    <submittedName>
        <fullName evidence="2">Uncharacterized protein</fullName>
    </submittedName>
</protein>
<name>A0A2V0NSE6_9CHLO</name>
<accession>A0A2V0NSE6</accession>
<dbReference type="EMBL" id="BDRX01000018">
    <property type="protein sequence ID" value="GBF90561.1"/>
    <property type="molecule type" value="Genomic_DNA"/>
</dbReference>
<feature type="region of interest" description="Disordered" evidence="1">
    <location>
        <begin position="121"/>
        <end position="146"/>
    </location>
</feature>
<evidence type="ECO:0000256" key="1">
    <source>
        <dbReference type="SAM" id="MobiDB-lite"/>
    </source>
</evidence>
<dbReference type="AlphaFoldDB" id="A0A2V0NSE6"/>
<reference evidence="2 3" key="1">
    <citation type="journal article" date="2018" name="Sci. Rep.">
        <title>Raphidocelis subcapitata (=Pseudokirchneriella subcapitata) provides an insight into genome evolution and environmental adaptations in the Sphaeropleales.</title>
        <authorList>
            <person name="Suzuki S."/>
            <person name="Yamaguchi H."/>
            <person name="Nakajima N."/>
            <person name="Kawachi M."/>
        </authorList>
    </citation>
    <scope>NUCLEOTIDE SEQUENCE [LARGE SCALE GENOMIC DNA]</scope>
    <source>
        <strain evidence="2 3">NIES-35</strain>
    </source>
</reference>
<feature type="compositionally biased region" description="Gly residues" evidence="1">
    <location>
        <begin position="70"/>
        <end position="84"/>
    </location>
</feature>
<organism evidence="2 3">
    <name type="scientific">Raphidocelis subcapitata</name>
    <dbReference type="NCBI Taxonomy" id="307507"/>
    <lineage>
        <taxon>Eukaryota</taxon>
        <taxon>Viridiplantae</taxon>
        <taxon>Chlorophyta</taxon>
        <taxon>core chlorophytes</taxon>
        <taxon>Chlorophyceae</taxon>
        <taxon>CS clade</taxon>
        <taxon>Sphaeropleales</taxon>
        <taxon>Selenastraceae</taxon>
        <taxon>Raphidocelis</taxon>
    </lineage>
</organism>